<reference evidence="8" key="1">
    <citation type="submission" date="2023-07" db="EMBL/GenBank/DDBJ databases">
        <title>A chromosome-level genome assembly of Lolium multiflorum.</title>
        <authorList>
            <person name="Chen Y."/>
            <person name="Copetti D."/>
            <person name="Kolliker R."/>
            <person name="Studer B."/>
        </authorList>
    </citation>
    <scope>NUCLEOTIDE SEQUENCE</scope>
    <source>
        <strain evidence="8">02402/16</strain>
        <tissue evidence="8">Leaf</tissue>
    </source>
</reference>
<dbReference type="PROSITE" id="PS50237">
    <property type="entry name" value="HECT"/>
    <property type="match status" value="1"/>
</dbReference>
<gene>
    <name evidence="8" type="ORF">QYE76_038366</name>
</gene>
<evidence type="ECO:0000313" key="9">
    <source>
        <dbReference type="Proteomes" id="UP001231189"/>
    </source>
</evidence>
<evidence type="ECO:0000256" key="3">
    <source>
        <dbReference type="ARBA" id="ARBA00012485"/>
    </source>
</evidence>
<dbReference type="InterPro" id="IPR035983">
    <property type="entry name" value="Hect_E3_ubiquitin_ligase"/>
</dbReference>
<evidence type="ECO:0000256" key="2">
    <source>
        <dbReference type="ARBA" id="ARBA00006331"/>
    </source>
</evidence>
<comment type="catalytic activity">
    <reaction evidence="1">
        <text>S-ubiquitinyl-[E2 ubiquitin-conjugating enzyme]-L-cysteine + [acceptor protein]-L-lysine = [E2 ubiquitin-conjugating enzyme]-L-cysteine + N(6)-ubiquitinyl-[acceptor protein]-L-lysine.</text>
        <dbReference type="EC" id="2.3.2.26"/>
    </reaction>
</comment>
<evidence type="ECO:0000256" key="1">
    <source>
        <dbReference type="ARBA" id="ARBA00000885"/>
    </source>
</evidence>
<dbReference type="Proteomes" id="UP001231189">
    <property type="component" value="Unassembled WGS sequence"/>
</dbReference>
<dbReference type="PANTHER" id="PTHR45670:SF1">
    <property type="entry name" value="E3 UBIQUITIN-PROTEIN LIGASE HECTD1"/>
    <property type="match status" value="1"/>
</dbReference>
<feature type="active site" description="Glycyl thioester intermediate" evidence="6">
    <location>
        <position position="96"/>
    </location>
</feature>
<evidence type="ECO:0000256" key="4">
    <source>
        <dbReference type="ARBA" id="ARBA00022679"/>
    </source>
</evidence>
<accession>A0AAD8T8S3</accession>
<feature type="domain" description="HECT" evidence="7">
    <location>
        <begin position="1"/>
        <end position="129"/>
    </location>
</feature>
<dbReference type="FunFam" id="3.30.2410.10:FF:000007">
    <property type="entry name" value="Putative E3 ubiquitin-protein ligase HECTD1"/>
    <property type="match status" value="1"/>
</dbReference>
<evidence type="ECO:0000256" key="6">
    <source>
        <dbReference type="PROSITE-ProRule" id="PRU00104"/>
    </source>
</evidence>
<dbReference type="InterPro" id="IPR000569">
    <property type="entry name" value="HECT_dom"/>
</dbReference>
<organism evidence="8 9">
    <name type="scientific">Lolium multiflorum</name>
    <name type="common">Italian ryegrass</name>
    <name type="synonym">Lolium perenne subsp. multiflorum</name>
    <dbReference type="NCBI Taxonomy" id="4521"/>
    <lineage>
        <taxon>Eukaryota</taxon>
        <taxon>Viridiplantae</taxon>
        <taxon>Streptophyta</taxon>
        <taxon>Embryophyta</taxon>
        <taxon>Tracheophyta</taxon>
        <taxon>Spermatophyta</taxon>
        <taxon>Magnoliopsida</taxon>
        <taxon>Liliopsida</taxon>
        <taxon>Poales</taxon>
        <taxon>Poaceae</taxon>
        <taxon>BOP clade</taxon>
        <taxon>Pooideae</taxon>
        <taxon>Poodae</taxon>
        <taxon>Poeae</taxon>
        <taxon>Poeae Chloroplast Group 2 (Poeae type)</taxon>
        <taxon>Loliodinae</taxon>
        <taxon>Loliinae</taxon>
        <taxon>Lolium</taxon>
    </lineage>
</organism>
<dbReference type="Gene3D" id="3.30.2410.10">
    <property type="entry name" value="Hect, E3 ligase catalytic domain"/>
    <property type="match status" value="1"/>
</dbReference>
<dbReference type="GO" id="GO:0000209">
    <property type="term" value="P:protein polyubiquitination"/>
    <property type="evidence" value="ECO:0007669"/>
    <property type="project" value="TreeGrafter"/>
</dbReference>
<keyword evidence="4" id="KW-0808">Transferase</keyword>
<dbReference type="EMBL" id="JAUUTY010000002">
    <property type="protein sequence ID" value="KAK1677518.1"/>
    <property type="molecule type" value="Genomic_DNA"/>
</dbReference>
<name>A0AAD8T8S3_LOLMU</name>
<evidence type="ECO:0000256" key="5">
    <source>
        <dbReference type="ARBA" id="ARBA00022786"/>
    </source>
</evidence>
<comment type="similarity">
    <text evidence="2">Belongs to the UPL family. K-HECT subfamily.</text>
</comment>
<protein>
    <recommendedName>
        <fullName evidence="3">HECT-type E3 ubiquitin transferase</fullName>
        <ecNumber evidence="3">2.3.2.26</ecNumber>
    </recommendedName>
</protein>
<evidence type="ECO:0000313" key="8">
    <source>
        <dbReference type="EMBL" id="KAK1677518.1"/>
    </source>
</evidence>
<dbReference type="GO" id="GO:0043161">
    <property type="term" value="P:proteasome-mediated ubiquitin-dependent protein catabolic process"/>
    <property type="evidence" value="ECO:0007669"/>
    <property type="project" value="TreeGrafter"/>
</dbReference>
<dbReference type="EC" id="2.3.2.26" evidence="3"/>
<dbReference type="GO" id="GO:0061630">
    <property type="term" value="F:ubiquitin protein ligase activity"/>
    <property type="evidence" value="ECO:0007669"/>
    <property type="project" value="UniProtKB-EC"/>
</dbReference>
<dbReference type="AlphaFoldDB" id="A0AAD8T8S3"/>
<keyword evidence="9" id="KW-1185">Reference proteome</keyword>
<comment type="caution">
    <text evidence="8">The sequence shown here is derived from an EMBL/GenBank/DDBJ whole genome shotgun (WGS) entry which is preliminary data.</text>
</comment>
<proteinExistence type="inferred from homology"/>
<keyword evidence="5 6" id="KW-0833">Ubl conjugation pathway</keyword>
<dbReference type="InterPro" id="IPR045322">
    <property type="entry name" value="HECTD1/TRIP12-like"/>
</dbReference>
<sequence>MQPETLVEHIKFDHGYTSKSPAIVNLLEIMTEFTPEQQHAFCQFVTGAPRLPPGGLSALNPKLTIVRKHSSTAANTSNAAGATETADDDLPSVMTCANYLKLPPYSTKEVMHKKLLYAINEGQGSFDLS</sequence>
<dbReference type="PANTHER" id="PTHR45670">
    <property type="entry name" value="E3 UBIQUITIN-PROTEIN LIGASE TRIP12"/>
    <property type="match status" value="1"/>
</dbReference>
<dbReference type="Pfam" id="PF00632">
    <property type="entry name" value="HECT"/>
    <property type="match status" value="1"/>
</dbReference>
<dbReference type="SUPFAM" id="SSF56204">
    <property type="entry name" value="Hect, E3 ligase catalytic domain"/>
    <property type="match status" value="1"/>
</dbReference>
<evidence type="ECO:0000259" key="7">
    <source>
        <dbReference type="PROSITE" id="PS50237"/>
    </source>
</evidence>